<comment type="caution">
    <text evidence="1">The sequence shown here is derived from an EMBL/GenBank/DDBJ whole genome shotgun (WGS) entry which is preliminary data.</text>
</comment>
<accession>A0A011NYP1</accession>
<evidence type="ECO:0000313" key="1">
    <source>
        <dbReference type="EMBL" id="EXI69760.1"/>
    </source>
</evidence>
<name>A0A011NYP1_9PROT</name>
<dbReference type="STRING" id="1454001.AW08_00253"/>
<reference evidence="1" key="1">
    <citation type="submission" date="2014-02" db="EMBL/GenBank/DDBJ databases">
        <title>Expanding our view of genomic diversity in Candidatus Accumulibacter clades.</title>
        <authorList>
            <person name="Skennerton C.T."/>
            <person name="Barr J.J."/>
            <person name="Slater F.R."/>
            <person name="Bond P.L."/>
            <person name="Tyson G.W."/>
        </authorList>
    </citation>
    <scope>NUCLEOTIDE SEQUENCE [LARGE SCALE GENOMIC DNA]</scope>
</reference>
<protein>
    <submittedName>
        <fullName evidence="1">Uncharacterized protein</fullName>
    </submittedName>
</protein>
<proteinExistence type="predicted"/>
<dbReference type="EMBL" id="JFAX01000001">
    <property type="protein sequence ID" value="EXI69760.1"/>
    <property type="molecule type" value="Genomic_DNA"/>
</dbReference>
<keyword evidence="2" id="KW-1185">Reference proteome</keyword>
<dbReference type="AlphaFoldDB" id="A0A011NYP1"/>
<sequence length="47" mass="5061">MPGTVASGGKAEMIEFHCLDTGQAVVEQLAAEERAYARALQPERRDG</sequence>
<organism evidence="1 2">
    <name type="scientific">Candidatus Accumulibacter adjunctus</name>
    <dbReference type="NCBI Taxonomy" id="1454001"/>
    <lineage>
        <taxon>Bacteria</taxon>
        <taxon>Pseudomonadati</taxon>
        <taxon>Pseudomonadota</taxon>
        <taxon>Betaproteobacteria</taxon>
        <taxon>Candidatus Accumulibacter</taxon>
    </lineage>
</organism>
<dbReference type="PATRIC" id="fig|1454001.3.peg.87"/>
<evidence type="ECO:0000313" key="2">
    <source>
        <dbReference type="Proteomes" id="UP000020218"/>
    </source>
</evidence>
<dbReference type="Proteomes" id="UP000020218">
    <property type="component" value="Unassembled WGS sequence"/>
</dbReference>
<gene>
    <name evidence="1" type="ORF">AW08_00253</name>
</gene>